<dbReference type="InterPro" id="IPR016205">
    <property type="entry name" value="Glycerol_DH"/>
</dbReference>
<evidence type="ECO:0000256" key="2">
    <source>
        <dbReference type="ARBA" id="ARBA00022516"/>
    </source>
</evidence>
<dbReference type="AlphaFoldDB" id="A0A1V4IQC8"/>
<evidence type="ECO:0000313" key="14">
    <source>
        <dbReference type="Proteomes" id="UP000190080"/>
    </source>
</evidence>
<sequence length="353" mass="39119">MLNSIHRIAIPSILDVGKNNLKNIGYLVNKNGFTKVGVFFGSGLFELFGKQVISSLTDNSVDIVYQQEIDTISMDDIVKQAFALSKDIEVIIGIGGGKVLDASKYMAFLRKIPFISVPTSTSNDGFSSSNASLIIGGKRTSVNAVMPYGIIVDVDVIRNAPEKFLFSGIGDLVSKITALYDWQFEEKMGKAIMDDFAVMISKKAVNSFVRTQFSTIKDDFFLKELVDSLTMSGIAMEIAGDSAPSSGSEHLISHALDSFCEKTQLHGIQVGVATYLMSKVQKHRYERITKVFISTGFFEHVKTLSMKKSDFEKAILMAPSIKPNRYTFLHVQKYRDLAIKLLYEDAILKNILV</sequence>
<keyword evidence="4" id="KW-0521">NADP</keyword>
<evidence type="ECO:0000256" key="5">
    <source>
        <dbReference type="ARBA" id="ARBA00023002"/>
    </source>
</evidence>
<dbReference type="EC" id="1.1.1.261" evidence="13"/>
<dbReference type="GO" id="GO:0008654">
    <property type="term" value="P:phospholipid biosynthetic process"/>
    <property type="evidence" value="ECO:0007669"/>
    <property type="project" value="UniProtKB-KW"/>
</dbReference>
<dbReference type="OrthoDB" id="9763580at2"/>
<protein>
    <submittedName>
        <fullName evidence="13">Glycerol-1-phosphate dehydrogenase</fullName>
        <ecNumber evidence="13">1.1.1.261</ecNumber>
    </submittedName>
</protein>
<feature type="binding site" evidence="10">
    <location>
        <position position="250"/>
    </location>
    <ligand>
        <name>glycerol</name>
        <dbReference type="ChEBI" id="CHEBI:17754"/>
    </ligand>
</feature>
<keyword evidence="10" id="KW-0862">Zinc</keyword>
<dbReference type="Pfam" id="PF13685">
    <property type="entry name" value="Fe-ADH_2"/>
    <property type="match status" value="1"/>
</dbReference>
<evidence type="ECO:0000256" key="11">
    <source>
        <dbReference type="PIRSR" id="PIRSR000112-2"/>
    </source>
</evidence>
<dbReference type="InterPro" id="IPR032837">
    <property type="entry name" value="G1PDH"/>
</dbReference>
<dbReference type="CDD" id="cd08174">
    <property type="entry name" value="G1PDH-like"/>
    <property type="match status" value="1"/>
</dbReference>
<evidence type="ECO:0000256" key="3">
    <source>
        <dbReference type="ARBA" id="ARBA00022723"/>
    </source>
</evidence>
<feature type="binding site" evidence="10">
    <location>
        <position position="266"/>
    </location>
    <ligand>
        <name>glycerol</name>
        <dbReference type="ChEBI" id="CHEBI:17754"/>
    </ligand>
</feature>
<evidence type="ECO:0000256" key="7">
    <source>
        <dbReference type="ARBA" id="ARBA00023098"/>
    </source>
</evidence>
<name>A0A1V4IQC8_9CLOT</name>
<keyword evidence="5 13" id="KW-0560">Oxidoreductase</keyword>
<dbReference type="PANTHER" id="PTHR43616">
    <property type="entry name" value="GLYCEROL DEHYDROGENASE"/>
    <property type="match status" value="1"/>
</dbReference>
<dbReference type="GO" id="GO:0046872">
    <property type="term" value="F:metal ion binding"/>
    <property type="evidence" value="ECO:0007669"/>
    <property type="project" value="UniProtKB-KW"/>
</dbReference>
<proteinExistence type="predicted"/>
<gene>
    <name evidence="13" type="primary">egsA_2</name>
    <name evidence="13" type="ORF">CLORY_18360</name>
</gene>
<keyword evidence="2" id="KW-0444">Lipid biosynthesis</keyword>
<feature type="binding site" evidence="12">
    <location>
        <begin position="119"/>
        <end position="122"/>
    </location>
    <ligand>
        <name>NAD(+)</name>
        <dbReference type="ChEBI" id="CHEBI:57540"/>
    </ligand>
</feature>
<keyword evidence="1" id="KW-0963">Cytoplasm</keyword>
<dbReference type="GO" id="GO:0050492">
    <property type="term" value="F:glycerol-1-phosphate dehydrogenase [NAD(P)+] activity"/>
    <property type="evidence" value="ECO:0007669"/>
    <property type="project" value="UniProtKB-EC"/>
</dbReference>
<evidence type="ECO:0000256" key="4">
    <source>
        <dbReference type="ARBA" id="ARBA00022857"/>
    </source>
</evidence>
<evidence type="ECO:0000256" key="1">
    <source>
        <dbReference type="ARBA" id="ARBA00022490"/>
    </source>
</evidence>
<dbReference type="RefSeq" id="WP_079423538.1">
    <property type="nucleotide sequence ID" value="NZ_MZGV01000016.1"/>
</dbReference>
<dbReference type="SUPFAM" id="SSF56796">
    <property type="entry name" value="Dehydroquinate synthase-like"/>
    <property type="match status" value="1"/>
</dbReference>
<evidence type="ECO:0000256" key="9">
    <source>
        <dbReference type="ARBA" id="ARBA00023264"/>
    </source>
</evidence>
<feature type="binding site" evidence="11">
    <location>
        <position position="124"/>
    </location>
    <ligand>
        <name>glycerol</name>
        <dbReference type="ChEBI" id="CHEBI:17754"/>
    </ligand>
</feature>
<feature type="binding site" evidence="12">
    <location>
        <begin position="97"/>
        <end position="101"/>
    </location>
    <ligand>
        <name>NAD(+)</name>
        <dbReference type="ChEBI" id="CHEBI:57540"/>
    </ligand>
</feature>
<feature type="binding site" evidence="10">
    <location>
        <position position="171"/>
    </location>
    <ligand>
        <name>glycerol</name>
        <dbReference type="ChEBI" id="CHEBI:17754"/>
    </ligand>
</feature>
<comment type="cofactor">
    <cofactor evidence="10">
        <name>Zn(2+)</name>
        <dbReference type="ChEBI" id="CHEBI:29105"/>
    </cofactor>
    <text evidence="10">Binds 1 zinc ion per subunit.</text>
</comment>
<reference evidence="13 14" key="1">
    <citation type="submission" date="2017-03" db="EMBL/GenBank/DDBJ databases">
        <title>Genome sequence of Clostridium oryzae DSM 28571.</title>
        <authorList>
            <person name="Poehlein A."/>
            <person name="Daniel R."/>
        </authorList>
    </citation>
    <scope>NUCLEOTIDE SEQUENCE [LARGE SCALE GENOMIC DNA]</scope>
    <source>
        <strain evidence="13 14">DSM 28571</strain>
    </source>
</reference>
<keyword evidence="3 10" id="KW-0479">Metal-binding</keyword>
<dbReference type="Proteomes" id="UP000190080">
    <property type="component" value="Unassembled WGS sequence"/>
</dbReference>
<evidence type="ECO:0000256" key="12">
    <source>
        <dbReference type="PIRSR" id="PIRSR000112-3"/>
    </source>
</evidence>
<accession>A0A1V4IQC8</accession>
<organism evidence="13 14">
    <name type="scientific">Clostridium oryzae</name>
    <dbReference type="NCBI Taxonomy" id="1450648"/>
    <lineage>
        <taxon>Bacteria</taxon>
        <taxon>Bacillati</taxon>
        <taxon>Bacillota</taxon>
        <taxon>Clostridia</taxon>
        <taxon>Eubacteriales</taxon>
        <taxon>Clostridiaceae</taxon>
        <taxon>Clostridium</taxon>
    </lineage>
</organism>
<dbReference type="PIRSF" id="PIRSF000112">
    <property type="entry name" value="Glycerol_dehydrogenase"/>
    <property type="match status" value="1"/>
</dbReference>
<evidence type="ECO:0000256" key="6">
    <source>
        <dbReference type="ARBA" id="ARBA00023027"/>
    </source>
</evidence>
<dbReference type="STRING" id="1450648.CLORY_18360"/>
<evidence type="ECO:0000313" key="13">
    <source>
        <dbReference type="EMBL" id="OPJ62228.1"/>
    </source>
</evidence>
<evidence type="ECO:0000256" key="8">
    <source>
        <dbReference type="ARBA" id="ARBA00023209"/>
    </source>
</evidence>
<dbReference type="Gene3D" id="1.20.1090.10">
    <property type="entry name" value="Dehydroquinate synthase-like - alpha domain"/>
    <property type="match status" value="1"/>
</dbReference>
<dbReference type="EMBL" id="MZGV01000016">
    <property type="protein sequence ID" value="OPJ62228.1"/>
    <property type="molecule type" value="Genomic_DNA"/>
</dbReference>
<keyword evidence="14" id="KW-1185">Reference proteome</keyword>
<feature type="binding site" evidence="12">
    <location>
        <position position="128"/>
    </location>
    <ligand>
        <name>NAD(+)</name>
        <dbReference type="ChEBI" id="CHEBI:57540"/>
    </ligand>
</feature>
<evidence type="ECO:0000256" key="10">
    <source>
        <dbReference type="PIRSR" id="PIRSR000112-1"/>
    </source>
</evidence>
<keyword evidence="9" id="KW-1208">Phospholipid metabolism</keyword>
<dbReference type="Gene3D" id="3.40.50.1970">
    <property type="match status" value="1"/>
</dbReference>
<dbReference type="PANTHER" id="PTHR43616:SF5">
    <property type="entry name" value="GLYCEROL DEHYDROGENASE 1"/>
    <property type="match status" value="1"/>
</dbReference>
<keyword evidence="8" id="KW-0594">Phospholipid biosynthesis</keyword>
<keyword evidence="6 12" id="KW-0520">NAD</keyword>
<comment type="caution">
    <text evidence="13">The sequence shown here is derived from an EMBL/GenBank/DDBJ whole genome shotgun (WGS) entry which is preliminary data.</text>
</comment>
<keyword evidence="7" id="KW-0443">Lipid metabolism</keyword>